<dbReference type="RefSeq" id="WP_090233509.1">
    <property type="nucleotide sequence ID" value="NZ_FOJW01000002.1"/>
</dbReference>
<evidence type="ECO:0000313" key="1">
    <source>
        <dbReference type="EMBL" id="SFA81990.1"/>
    </source>
</evidence>
<dbReference type="InterPro" id="IPR024496">
    <property type="entry name" value="Spore_germ_GerPE"/>
</dbReference>
<gene>
    <name evidence="1" type="ORF">SAMN04488072_102103</name>
</gene>
<dbReference type="AlphaFoldDB" id="A0A1I0W171"/>
<protein>
    <submittedName>
        <fullName evidence="1">Spore germination protein PE</fullName>
    </submittedName>
</protein>
<organism evidence="1 2">
    <name type="scientific">Lentibacillus halodurans</name>
    <dbReference type="NCBI Taxonomy" id="237679"/>
    <lineage>
        <taxon>Bacteria</taxon>
        <taxon>Bacillati</taxon>
        <taxon>Bacillota</taxon>
        <taxon>Bacilli</taxon>
        <taxon>Bacillales</taxon>
        <taxon>Bacillaceae</taxon>
        <taxon>Lentibacillus</taxon>
    </lineage>
</organism>
<evidence type="ECO:0000313" key="2">
    <source>
        <dbReference type="Proteomes" id="UP000198642"/>
    </source>
</evidence>
<reference evidence="1 2" key="1">
    <citation type="submission" date="2016-10" db="EMBL/GenBank/DDBJ databases">
        <authorList>
            <person name="de Groot N.N."/>
        </authorList>
    </citation>
    <scope>NUCLEOTIDE SEQUENCE [LARGE SCALE GENOMIC DNA]</scope>
    <source>
        <strain evidence="1 2">CGMCC 1.3702</strain>
    </source>
</reference>
<proteinExistence type="predicted"/>
<dbReference type="OrthoDB" id="2599887at2"/>
<accession>A0A1I0W171</accession>
<dbReference type="EMBL" id="FOJW01000002">
    <property type="protein sequence ID" value="SFA81990.1"/>
    <property type="molecule type" value="Genomic_DNA"/>
</dbReference>
<keyword evidence="2" id="KW-1185">Reference proteome</keyword>
<dbReference type="Proteomes" id="UP000198642">
    <property type="component" value="Unassembled WGS sequence"/>
</dbReference>
<name>A0A1I0W171_9BACI</name>
<dbReference type="Pfam" id="PF10970">
    <property type="entry name" value="GerPE"/>
    <property type="match status" value="1"/>
</dbReference>
<dbReference type="STRING" id="237679.SAMN04488072_102103"/>
<sequence>MPKRTAAVDKINLNGLTYSGIFNIGDTKYARPHAKGIAVQKEGATFHEDDGIYFKNYSLFKREANWPTTIEEVQKNTLHHDETIRVDNVKIIGVSQTAIFQIGSIDQVYSEARIKHIRIYLKPDPD</sequence>